<dbReference type="Gene3D" id="3.40.960.10">
    <property type="entry name" value="VSR Endonuclease"/>
    <property type="match status" value="1"/>
</dbReference>
<dbReference type="Proteomes" id="UP000639051">
    <property type="component" value="Unassembled WGS sequence"/>
</dbReference>
<comment type="caution">
    <text evidence="2">The sequence shown here is derived from an EMBL/GenBank/DDBJ whole genome shotgun (WGS) entry which is preliminary data.</text>
</comment>
<organism evidence="2 3">
    <name type="scientific">Sinomonas cellulolyticus</name>
    <dbReference type="NCBI Taxonomy" id="2801916"/>
    <lineage>
        <taxon>Bacteria</taxon>
        <taxon>Bacillati</taxon>
        <taxon>Actinomycetota</taxon>
        <taxon>Actinomycetes</taxon>
        <taxon>Micrococcales</taxon>
        <taxon>Micrococcaceae</taxon>
        <taxon>Sinomonas</taxon>
    </lineage>
</organism>
<evidence type="ECO:0000313" key="3">
    <source>
        <dbReference type="Proteomes" id="UP000639051"/>
    </source>
</evidence>
<dbReference type="Pfam" id="PF04480">
    <property type="entry name" value="DUF559"/>
    <property type="match status" value="1"/>
</dbReference>
<gene>
    <name evidence="2" type="ORF">JJE72_01465</name>
</gene>
<proteinExistence type="predicted"/>
<evidence type="ECO:0000259" key="1">
    <source>
        <dbReference type="Pfam" id="PF04480"/>
    </source>
</evidence>
<sequence length="279" mass="30391">MNPLDILQSFGGVARTSALLDAGISRRELRRFPSSVRQPKRGVYAAEGCHPGYFKAIMANAVLTCASAAEEYGLWLRMSPAVPHLAANHGHEPSSAVRHRGLRFPAQARLPIASLADTVIHALICLPASQSVPIATSALARGLSAEQIEHELRARRLGPALKAFRLVNTLVESEPEAEAWVILLALARRLGVSVVAQAMIPGLGRVDFLVAGWLIVEIDGVAFHSSRDSVRRDRARDNTASLLGYARLRYVPEVVWREPDRLASEVEAVLTGRLRVPKN</sequence>
<keyword evidence="3" id="KW-1185">Reference proteome</keyword>
<evidence type="ECO:0000313" key="2">
    <source>
        <dbReference type="EMBL" id="MBL0704172.1"/>
    </source>
</evidence>
<feature type="domain" description="DUF559" evidence="1">
    <location>
        <begin position="205"/>
        <end position="270"/>
    </location>
</feature>
<protein>
    <submittedName>
        <fullName evidence="2">DUF559 domain-containing protein</fullName>
    </submittedName>
</protein>
<reference evidence="2 3" key="1">
    <citation type="submission" date="2021-01" db="EMBL/GenBank/DDBJ databases">
        <title>Genome public.</title>
        <authorList>
            <person name="Liu C."/>
            <person name="Sun Q."/>
        </authorList>
    </citation>
    <scope>NUCLEOTIDE SEQUENCE [LARGE SCALE GENOMIC DNA]</scope>
    <source>
        <strain evidence="2 3">JC656</strain>
    </source>
</reference>
<dbReference type="InterPro" id="IPR007569">
    <property type="entry name" value="DUF559"/>
</dbReference>
<name>A0ABS1JZT8_9MICC</name>
<accession>A0ABS1JZT8</accession>
<dbReference type="EMBL" id="JAERRC010000006">
    <property type="protein sequence ID" value="MBL0704172.1"/>
    <property type="molecule type" value="Genomic_DNA"/>
</dbReference>
<dbReference type="RefSeq" id="WP_189694940.1">
    <property type="nucleotide sequence ID" value="NZ_BNCM01000015.1"/>
</dbReference>